<dbReference type="PROSITE" id="PS00061">
    <property type="entry name" value="ADH_SHORT"/>
    <property type="match status" value="1"/>
</dbReference>
<dbReference type="InterPro" id="IPR036291">
    <property type="entry name" value="NAD(P)-bd_dom_sf"/>
</dbReference>
<evidence type="ECO:0000256" key="2">
    <source>
        <dbReference type="ARBA" id="ARBA00023002"/>
    </source>
</evidence>
<evidence type="ECO:0000256" key="3">
    <source>
        <dbReference type="SAM" id="MobiDB-lite"/>
    </source>
</evidence>
<accession>A0AAW5B8P6</accession>
<keyword evidence="2" id="KW-0560">Oxidoreductase</keyword>
<keyword evidence="5" id="KW-1185">Reference proteome</keyword>
<dbReference type="GO" id="GO:0008206">
    <property type="term" value="P:bile acid metabolic process"/>
    <property type="evidence" value="ECO:0007669"/>
    <property type="project" value="UniProtKB-ARBA"/>
</dbReference>
<dbReference type="SUPFAM" id="SSF51735">
    <property type="entry name" value="NAD(P)-binding Rossmann-fold domains"/>
    <property type="match status" value="1"/>
</dbReference>
<dbReference type="InterPro" id="IPR002347">
    <property type="entry name" value="SDR_fam"/>
</dbReference>
<dbReference type="EMBL" id="JAIFZM010000009">
    <property type="protein sequence ID" value="MCG3419772.1"/>
    <property type="molecule type" value="Genomic_DNA"/>
</dbReference>
<sequence length="301" mass="32870">MNMTYYPNQGINPEELPSQFPPQHQPQQPGIESLMTPRPIIENPGYRGSGKLENKVAIITGGDSGIGAATAIAFAKEGADIVIAYYYAYEDGDAYRTKQRIEELGRTCILIVGDLREENHCRHVVEETMRYFGKINVLVNNHGVQFPQPGLEDITQEQMKATFETNIYAFFYLTKAALPFLESGSAIVNTSSITSYEGQEQLIDYSATKGAIVAFTRSLSQNIVGKGIRVNAVAPGPIWTPLIPASFSAEYIATKFGKDVPMKRAGQPFELAPAYVYLASDDSSYVTGQVIHVNGGAPVSS</sequence>
<feature type="compositionally biased region" description="Polar residues" evidence="3">
    <location>
        <begin position="1"/>
        <end position="11"/>
    </location>
</feature>
<dbReference type="PRINTS" id="PR00081">
    <property type="entry name" value="GDHRDH"/>
</dbReference>
<evidence type="ECO:0000313" key="4">
    <source>
        <dbReference type="EMBL" id="MCG3419772.1"/>
    </source>
</evidence>
<dbReference type="Gene3D" id="3.40.50.720">
    <property type="entry name" value="NAD(P)-binding Rossmann-like Domain"/>
    <property type="match status" value="1"/>
</dbReference>
<dbReference type="NCBIfam" id="NF005214">
    <property type="entry name" value="PRK06701.1"/>
    <property type="match status" value="1"/>
</dbReference>
<dbReference type="PANTHER" id="PTHR48107">
    <property type="entry name" value="NADPH-DEPENDENT ALDEHYDE REDUCTASE-LIKE PROTEIN, CHLOROPLASTIC-RELATED"/>
    <property type="match status" value="1"/>
</dbReference>
<dbReference type="FunFam" id="3.40.50.720:FF:000084">
    <property type="entry name" value="Short-chain dehydrogenase reductase"/>
    <property type="match status" value="1"/>
</dbReference>
<dbReference type="PANTHER" id="PTHR48107:SF16">
    <property type="entry name" value="NADPH-DEPENDENT ALDEHYDE REDUCTASE 1, CHLOROPLASTIC"/>
    <property type="match status" value="1"/>
</dbReference>
<organism evidence="4 5">
    <name type="scientific">Oceanobacillus jordanicus</name>
    <dbReference type="NCBI Taxonomy" id="2867266"/>
    <lineage>
        <taxon>Bacteria</taxon>
        <taxon>Bacillati</taxon>
        <taxon>Bacillota</taxon>
        <taxon>Bacilli</taxon>
        <taxon>Bacillales</taxon>
        <taxon>Bacillaceae</taxon>
        <taxon>Oceanobacillus</taxon>
    </lineage>
</organism>
<comment type="similarity">
    <text evidence="1">Belongs to the short-chain dehydrogenases/reductases (SDR) family.</text>
</comment>
<dbReference type="GO" id="GO:0016614">
    <property type="term" value="F:oxidoreductase activity, acting on CH-OH group of donors"/>
    <property type="evidence" value="ECO:0007669"/>
    <property type="project" value="UniProtKB-ARBA"/>
</dbReference>
<dbReference type="Proteomes" id="UP001199631">
    <property type="component" value="Unassembled WGS sequence"/>
</dbReference>
<dbReference type="AlphaFoldDB" id="A0AAW5B8P6"/>
<proteinExistence type="inferred from homology"/>
<protein>
    <submittedName>
        <fullName evidence="4">SDR family oxidoreductase</fullName>
    </submittedName>
</protein>
<reference evidence="4 5" key="1">
    <citation type="journal article" date="2022" name="Evol. Bioinform. Online">
        <title>Draft Genome Sequence of Oceanobacillus jordanicus Strain GSFE11, a Halotolerant Plant Growth-Promoting Bacterial Endophyte Isolated From the Jordan Valley.</title>
        <authorList>
            <person name="Alhindi T."/>
            <person name="Albdaiwi R."/>
        </authorList>
    </citation>
    <scope>NUCLEOTIDE SEQUENCE [LARGE SCALE GENOMIC DNA]</scope>
    <source>
        <strain evidence="4 5">GSFE11</strain>
    </source>
</reference>
<evidence type="ECO:0000256" key="1">
    <source>
        <dbReference type="ARBA" id="ARBA00006484"/>
    </source>
</evidence>
<dbReference type="Pfam" id="PF13561">
    <property type="entry name" value="adh_short_C2"/>
    <property type="match status" value="1"/>
</dbReference>
<comment type="caution">
    <text evidence="4">The sequence shown here is derived from an EMBL/GenBank/DDBJ whole genome shotgun (WGS) entry which is preliminary data.</text>
</comment>
<feature type="region of interest" description="Disordered" evidence="3">
    <location>
        <begin position="1"/>
        <end position="34"/>
    </location>
</feature>
<evidence type="ECO:0000313" key="5">
    <source>
        <dbReference type="Proteomes" id="UP001199631"/>
    </source>
</evidence>
<gene>
    <name evidence="4" type="ORF">K3T81_11470</name>
</gene>
<dbReference type="PRINTS" id="PR00080">
    <property type="entry name" value="SDRFAMILY"/>
</dbReference>
<name>A0AAW5B8P6_9BACI</name>
<dbReference type="InterPro" id="IPR020904">
    <property type="entry name" value="Sc_DH/Rdtase_CS"/>
</dbReference>